<name>A0AAV9NS47_9EURO</name>
<protein>
    <recommendedName>
        <fullName evidence="4">TRP C-terminal domain-containing protein</fullName>
    </recommendedName>
</protein>
<dbReference type="Pfam" id="PF06687">
    <property type="entry name" value="SUR7"/>
    <property type="match status" value="1"/>
</dbReference>
<dbReference type="Proteomes" id="UP001358417">
    <property type="component" value="Unassembled WGS sequence"/>
</dbReference>
<dbReference type="InterPro" id="IPR052413">
    <property type="entry name" value="SUR7_domain"/>
</dbReference>
<dbReference type="RefSeq" id="XP_064711544.1">
    <property type="nucleotide sequence ID" value="XM_064843684.1"/>
</dbReference>
<dbReference type="PANTHER" id="PTHR28019:SF7">
    <property type="entry name" value="SUR7 PROTEIN"/>
    <property type="match status" value="1"/>
</dbReference>
<accession>A0AAV9NS47</accession>
<dbReference type="PANTHER" id="PTHR28019">
    <property type="entry name" value="CELL MEMBRANE PROTEIN YLR413W-RELATED"/>
    <property type="match status" value="1"/>
</dbReference>
<dbReference type="GO" id="GO:0031505">
    <property type="term" value="P:fungal-type cell wall organization"/>
    <property type="evidence" value="ECO:0007669"/>
    <property type="project" value="TreeGrafter"/>
</dbReference>
<dbReference type="GeneID" id="89968275"/>
<keyword evidence="1" id="KW-0812">Transmembrane</keyword>
<feature type="transmembrane region" description="Helical" evidence="1">
    <location>
        <begin position="140"/>
        <end position="164"/>
    </location>
</feature>
<sequence length="311" mass="33713">MFTVNASQIANTNFDNSTGNGCNCVEFINGTLTINGTSVENGTVDTETVELGTSEFYAVFAMNYCEGQYLPDYQDPDAGAVLTRCKKPSLGNHFNLATIVEDAIENVGKLLELSLDLDDLDWPEGITSAFLYVKSAGSALMAFLIIGLLFLLISVLVAALGLFLENRFVTILLVVTSVLATISLGIAAGIATAVITTVVNGINVSGDDVGISAEQGNYFMAMIWIAVALLFLSSLTSLVQICTKSTSSGAGSRSQRMKMGSKEGYGMPMISPRYYRGSMPYYMPMGMNDDPYMDPYSSRRNLRDDEYEEFR</sequence>
<evidence type="ECO:0000313" key="2">
    <source>
        <dbReference type="EMBL" id="KAK5064220.1"/>
    </source>
</evidence>
<keyword evidence="1" id="KW-0472">Membrane</keyword>
<dbReference type="GO" id="GO:0005886">
    <property type="term" value="C:plasma membrane"/>
    <property type="evidence" value="ECO:0007669"/>
    <property type="project" value="InterPro"/>
</dbReference>
<dbReference type="EMBL" id="JAVRRD010000001">
    <property type="protein sequence ID" value="KAK5064220.1"/>
    <property type="molecule type" value="Genomic_DNA"/>
</dbReference>
<feature type="transmembrane region" description="Helical" evidence="1">
    <location>
        <begin position="171"/>
        <end position="198"/>
    </location>
</feature>
<organism evidence="2 3">
    <name type="scientific">Exophiala bonariae</name>
    <dbReference type="NCBI Taxonomy" id="1690606"/>
    <lineage>
        <taxon>Eukaryota</taxon>
        <taxon>Fungi</taxon>
        <taxon>Dikarya</taxon>
        <taxon>Ascomycota</taxon>
        <taxon>Pezizomycotina</taxon>
        <taxon>Eurotiomycetes</taxon>
        <taxon>Chaetothyriomycetidae</taxon>
        <taxon>Chaetothyriales</taxon>
        <taxon>Herpotrichiellaceae</taxon>
        <taxon>Exophiala</taxon>
    </lineage>
</organism>
<feature type="transmembrane region" description="Helical" evidence="1">
    <location>
        <begin position="218"/>
        <end position="239"/>
    </location>
</feature>
<dbReference type="GO" id="GO:0051285">
    <property type="term" value="C:cell cortex of cell tip"/>
    <property type="evidence" value="ECO:0007669"/>
    <property type="project" value="TreeGrafter"/>
</dbReference>
<keyword evidence="3" id="KW-1185">Reference proteome</keyword>
<gene>
    <name evidence="2" type="ORF">LTR84_000053</name>
</gene>
<dbReference type="InterPro" id="IPR009571">
    <property type="entry name" value="SUR7/Rim9-like_fungi"/>
</dbReference>
<proteinExistence type="predicted"/>
<evidence type="ECO:0000313" key="3">
    <source>
        <dbReference type="Proteomes" id="UP001358417"/>
    </source>
</evidence>
<dbReference type="AlphaFoldDB" id="A0AAV9NS47"/>
<evidence type="ECO:0000256" key="1">
    <source>
        <dbReference type="SAM" id="Phobius"/>
    </source>
</evidence>
<comment type="caution">
    <text evidence="2">The sequence shown here is derived from an EMBL/GenBank/DDBJ whole genome shotgun (WGS) entry which is preliminary data.</text>
</comment>
<keyword evidence="1" id="KW-1133">Transmembrane helix</keyword>
<evidence type="ECO:0008006" key="4">
    <source>
        <dbReference type="Google" id="ProtNLM"/>
    </source>
</evidence>
<reference evidence="2 3" key="1">
    <citation type="submission" date="2023-08" db="EMBL/GenBank/DDBJ databases">
        <title>Black Yeasts Isolated from many extreme environments.</title>
        <authorList>
            <person name="Coleine C."/>
            <person name="Stajich J.E."/>
            <person name="Selbmann L."/>
        </authorList>
    </citation>
    <scope>NUCLEOTIDE SEQUENCE [LARGE SCALE GENOMIC DNA]</scope>
    <source>
        <strain evidence="2 3">CCFEE 5792</strain>
    </source>
</reference>